<dbReference type="PROSITE" id="PS51192">
    <property type="entry name" value="HELICASE_ATP_BIND_1"/>
    <property type="match status" value="1"/>
</dbReference>
<dbReference type="Proteomes" id="UP000267187">
    <property type="component" value="Unassembled WGS sequence"/>
</dbReference>
<evidence type="ECO:0000313" key="4">
    <source>
        <dbReference type="Proteomes" id="UP000267187"/>
    </source>
</evidence>
<keyword evidence="3" id="KW-0067">ATP-binding</keyword>
<protein>
    <submittedName>
        <fullName evidence="3">Superfamily II DNA or RNA helicase</fullName>
    </submittedName>
</protein>
<accession>A0A3M0AEX5</accession>
<dbReference type="GO" id="GO:0005524">
    <property type="term" value="F:ATP binding"/>
    <property type="evidence" value="ECO:0007669"/>
    <property type="project" value="InterPro"/>
</dbReference>
<dbReference type="GO" id="GO:0003676">
    <property type="term" value="F:nucleic acid binding"/>
    <property type="evidence" value="ECO:0007669"/>
    <property type="project" value="InterPro"/>
</dbReference>
<gene>
    <name evidence="3" type="ORF">DFR27_0671</name>
</gene>
<dbReference type="InterPro" id="IPR014001">
    <property type="entry name" value="Helicase_ATP-bd"/>
</dbReference>
<evidence type="ECO:0000313" key="3">
    <source>
        <dbReference type="EMBL" id="RMA82714.1"/>
    </source>
</evidence>
<dbReference type="InterPro" id="IPR027417">
    <property type="entry name" value="P-loop_NTPase"/>
</dbReference>
<keyword evidence="3" id="KW-0547">Nucleotide-binding</keyword>
<evidence type="ECO:0000256" key="1">
    <source>
        <dbReference type="SAM" id="MobiDB-lite"/>
    </source>
</evidence>
<dbReference type="SMART" id="SM00487">
    <property type="entry name" value="DEXDc"/>
    <property type="match status" value="1"/>
</dbReference>
<keyword evidence="4" id="KW-1185">Reference proteome</keyword>
<name>A0A3M0AEX5_9GAMM</name>
<reference evidence="3 4" key="1">
    <citation type="submission" date="2018-10" db="EMBL/GenBank/DDBJ databases">
        <title>Genomic Encyclopedia of Type Strains, Phase IV (KMG-IV): sequencing the most valuable type-strain genomes for metagenomic binning, comparative biology and taxonomic classification.</title>
        <authorList>
            <person name="Goeker M."/>
        </authorList>
    </citation>
    <scope>NUCLEOTIDE SEQUENCE [LARGE SCALE GENOMIC DNA]</scope>
    <source>
        <strain evidence="3 4">DSM 25080</strain>
    </source>
</reference>
<keyword evidence="3" id="KW-0347">Helicase</keyword>
<dbReference type="SUPFAM" id="SSF52540">
    <property type="entry name" value="P-loop containing nucleoside triphosphate hydrolases"/>
    <property type="match status" value="1"/>
</dbReference>
<keyword evidence="3" id="KW-0378">Hydrolase</keyword>
<feature type="region of interest" description="Disordered" evidence="1">
    <location>
        <begin position="432"/>
        <end position="452"/>
    </location>
</feature>
<sequence>MPNLIDVTYAQTGESTSTNDMGMRAMQARAYEARDNQYLLIKAPPASGKSRALMFIALDKLYNQGVKKAIVAVPERSIGGSFGNEPLSKYGFFRDWELEEKNNLCIPGGDGNNSKVKALKEFVKGDDKILVCTHATLRFACAELEDSDFDNVLLAIDEFHHVSADGENVLGETLRSLMANSSAHIVAMTGSYFRGDSVPVLLPEDEAKFAKVTFNYYEQLNGYQYLKSLGIGYHFYQGRYTDAIDEVLDTDKKTIIHIPSVNSGESTKDKYDEVDAIIDSIGDFVAKDSETGVITIKRKGDGKLIKMADLVHDDAKDRDKIVEYLRNIDSVDDMDVIVALGMAKEGFDWSYCEHSLTVGYRGSLTEVIQIIGRCTRDSDNKTHAQFTNLIAQPDAADDQVKIAVNNMLKAITCSLLMEQVLAPNFKFKTKLPDDGEATPPGTMKVGGFKEPSTQRTKDIVEQDLADLKAAILQDEKIIAASAGAVDPEVVNKVLIPKIIQTKYPDLTAEELEEVRQHVVVDSAVSAGEIKEEGDKKFIKMADKFVNIDDLNIDLIDSINSFQKAFEILSKSVTTNVLKLIQESIESTRIKMDFEEVKILWPKVNAFVKEKGRQPDLNAADLIERRLAECIIWIKEQKRQKAQEANA</sequence>
<dbReference type="InterPro" id="IPR011545">
    <property type="entry name" value="DEAD/DEAH_box_helicase_dom"/>
</dbReference>
<organism evidence="3 4">
    <name type="scientific">Umboniibacter marinipuniceus</name>
    <dbReference type="NCBI Taxonomy" id="569599"/>
    <lineage>
        <taxon>Bacteria</taxon>
        <taxon>Pseudomonadati</taxon>
        <taxon>Pseudomonadota</taxon>
        <taxon>Gammaproteobacteria</taxon>
        <taxon>Cellvibrionales</taxon>
        <taxon>Cellvibrionaceae</taxon>
        <taxon>Umboniibacter</taxon>
    </lineage>
</organism>
<dbReference type="GO" id="GO:0004386">
    <property type="term" value="F:helicase activity"/>
    <property type="evidence" value="ECO:0007669"/>
    <property type="project" value="UniProtKB-KW"/>
</dbReference>
<dbReference type="Gene3D" id="3.40.50.300">
    <property type="entry name" value="P-loop containing nucleotide triphosphate hydrolases"/>
    <property type="match status" value="2"/>
</dbReference>
<dbReference type="EMBL" id="REFJ01000001">
    <property type="protein sequence ID" value="RMA82714.1"/>
    <property type="molecule type" value="Genomic_DNA"/>
</dbReference>
<feature type="domain" description="Helicase ATP-binding" evidence="2">
    <location>
        <begin position="30"/>
        <end position="191"/>
    </location>
</feature>
<dbReference type="Pfam" id="PF00270">
    <property type="entry name" value="DEAD"/>
    <property type="match status" value="1"/>
</dbReference>
<evidence type="ECO:0000259" key="2">
    <source>
        <dbReference type="PROSITE" id="PS51192"/>
    </source>
</evidence>
<dbReference type="AlphaFoldDB" id="A0A3M0AEX5"/>
<proteinExistence type="predicted"/>
<dbReference type="RefSeq" id="WP_121876023.1">
    <property type="nucleotide sequence ID" value="NZ_REFJ01000001.1"/>
</dbReference>
<comment type="caution">
    <text evidence="3">The sequence shown here is derived from an EMBL/GenBank/DDBJ whole genome shotgun (WGS) entry which is preliminary data.</text>
</comment>
<dbReference type="OrthoDB" id="9803860at2"/>